<dbReference type="eggNOG" id="COG2262">
    <property type="taxonomic scope" value="Bacteria"/>
</dbReference>
<name>F5XW35_RAMTT</name>
<dbReference type="RefSeq" id="WP_013902369.1">
    <property type="nucleotide sequence ID" value="NC_015677.1"/>
</dbReference>
<feature type="transmembrane region" description="Helical" evidence="1">
    <location>
        <begin position="292"/>
        <end position="317"/>
    </location>
</feature>
<dbReference type="EMBL" id="CP000245">
    <property type="protein sequence ID" value="AEG94138.1"/>
    <property type="molecule type" value="Genomic_DNA"/>
</dbReference>
<dbReference type="Proteomes" id="UP000008385">
    <property type="component" value="Chromosome"/>
</dbReference>
<dbReference type="STRING" id="365046.Rta_30290"/>
<keyword evidence="3" id="KW-1185">Reference proteome</keyword>
<keyword evidence="1" id="KW-0812">Transmembrane</keyword>
<feature type="transmembrane region" description="Helical" evidence="1">
    <location>
        <begin position="250"/>
        <end position="271"/>
    </location>
</feature>
<dbReference type="AlphaFoldDB" id="F5XW35"/>
<evidence type="ECO:0000313" key="3">
    <source>
        <dbReference type="Proteomes" id="UP000008385"/>
    </source>
</evidence>
<organism evidence="2 3">
    <name type="scientific">Ramlibacter tataouinensis (strain ATCC BAA-407 / DSM 14655 / LMG 21543 / TTB310)</name>
    <dbReference type="NCBI Taxonomy" id="365046"/>
    <lineage>
        <taxon>Bacteria</taxon>
        <taxon>Pseudomonadati</taxon>
        <taxon>Pseudomonadota</taxon>
        <taxon>Betaproteobacteria</taxon>
        <taxon>Burkholderiales</taxon>
        <taxon>Comamonadaceae</taxon>
        <taxon>Ramlibacter</taxon>
    </lineage>
</organism>
<evidence type="ECO:0000256" key="1">
    <source>
        <dbReference type="SAM" id="Phobius"/>
    </source>
</evidence>
<reference evidence="2 3" key="2">
    <citation type="journal article" date="2011" name="PLoS ONE">
        <title>The Cyst-Dividing Bacterium Ramlibacter tataouinensis TTB310 Genome Reveals a Well-Stocked Toolbox for Adaptation to a Desert Environment.</title>
        <authorList>
            <person name="De Luca G."/>
            <person name="Barakat M."/>
            <person name="Ortet P."/>
            <person name="Fochesato S."/>
            <person name="Jourlin-Castelli C."/>
            <person name="Ansaldi M."/>
            <person name="Py B."/>
            <person name="Fichant G."/>
            <person name="Coutinho P.M."/>
            <person name="Voulhoux R."/>
            <person name="Bastien O."/>
            <person name="Marechal E."/>
            <person name="Henrissat B."/>
            <person name="Quentin Y."/>
            <person name="Noirot P."/>
            <person name="Filloux A."/>
            <person name="Mejean V."/>
            <person name="Dubow M.S."/>
            <person name="Barras F."/>
            <person name="Barbe V."/>
            <person name="Weissenbach J."/>
            <person name="Mihalcescu I."/>
            <person name="Vermeglio A."/>
            <person name="Achouak W."/>
            <person name="Heulin T."/>
        </authorList>
    </citation>
    <scope>NUCLEOTIDE SEQUENCE [LARGE SCALE GENOMIC DNA]</scope>
    <source>
        <strain evidence="3">ATCC BAA-407 / DSM 14655 / LMG 21543 / TTB310</strain>
    </source>
</reference>
<keyword evidence="1" id="KW-1133">Transmembrane helix</keyword>
<feature type="transmembrane region" description="Helical" evidence="1">
    <location>
        <begin position="93"/>
        <end position="112"/>
    </location>
</feature>
<dbReference type="Pfam" id="PF11981">
    <property type="entry name" value="DUF3482"/>
    <property type="match status" value="1"/>
</dbReference>
<gene>
    <name evidence="2" type="ordered locus">Rta_30290</name>
</gene>
<dbReference type="Pfam" id="PF11067">
    <property type="entry name" value="DUF2868"/>
    <property type="match status" value="1"/>
</dbReference>
<dbReference type="InterPro" id="IPR021871">
    <property type="entry name" value="DUF3482"/>
</dbReference>
<protein>
    <submittedName>
        <fullName evidence="2">Candidate membrane protein</fullName>
    </submittedName>
</protein>
<dbReference type="PATRIC" id="fig|365046.3.peg.3095"/>
<dbReference type="InterPro" id="IPR021296">
    <property type="entry name" value="DUF2868"/>
</dbReference>
<dbReference type="OrthoDB" id="4998316at2"/>
<feature type="transmembrane region" description="Helical" evidence="1">
    <location>
        <begin position="124"/>
        <end position="145"/>
    </location>
</feature>
<keyword evidence="1" id="KW-0472">Membrane</keyword>
<proteinExistence type="predicted"/>
<dbReference type="KEGG" id="rta:Rta_30290"/>
<evidence type="ECO:0000313" key="2">
    <source>
        <dbReference type="EMBL" id="AEG94138.1"/>
    </source>
</evidence>
<dbReference type="HOGENOM" id="CLU_351912_0_0_4"/>
<feature type="transmembrane region" description="Helical" evidence="1">
    <location>
        <begin position="209"/>
        <end position="230"/>
    </location>
</feature>
<accession>F5XW35</accession>
<reference evidence="3" key="1">
    <citation type="submission" date="2006-01" db="EMBL/GenBank/DDBJ databases">
        <title>Genome of the cyst-dividing bacterium Ramlibacter tataouinensis.</title>
        <authorList>
            <person name="Barakat M."/>
            <person name="Ortet P."/>
            <person name="De Luca G."/>
            <person name="Jourlin-Castelli C."/>
            <person name="Ansaldi M."/>
            <person name="Py B."/>
            <person name="Fichant G."/>
            <person name="Coutinho P."/>
            <person name="Voulhoux R."/>
            <person name="Bastien O."/>
            <person name="Roy S."/>
            <person name="Marechal E."/>
            <person name="Henrissat B."/>
            <person name="Quentin Y."/>
            <person name="Noirot P."/>
            <person name="Filloux A."/>
            <person name="Mejean V."/>
            <person name="DuBow M."/>
            <person name="Barras F."/>
            <person name="Heulin T."/>
        </authorList>
    </citation>
    <scope>NUCLEOTIDE SEQUENCE [LARGE SCALE GENOMIC DNA]</scope>
    <source>
        <strain evidence="3">ATCC BAA-407 / DSM 14655 / LMG 21543 / TTB310</strain>
    </source>
</reference>
<sequence>MTGEQGTTLTLDERAARRLLLAQAVEIADTDGKLLGGSEREQIDQAALEATRDPARRQGPEPGLYLGERARRLLAAVENRQPRIAALQHGEPWQTLLAWGLPALALLLGASLERIDNPRQVNMLSPPLLAFLFWNLLVYLGLLLAPLLPRPARGRGLAALLRGWLANAPGLEGASAPLRGRLRADVAAQYRLRWWRVAGALEGWRIQQVLHASAAAWGVGVALSMVLGGLVREYRVGWESTLLDLPQVHAFLRVLFAPVVALLPLEPFSLADLERMHFRSGVEVPREEARRWLGLYLGLLGLLVVLPRGLLALYAAVRRRWLGRAIRIDLREPYFAETLARVSPARVVAGLALPDPDAAQVLLRLLRQASSRPGSPPPGAGLPWTVLETARGDELCMVELAAREAAAAEQVSAARSWLSLPRWTRRGAAAPPPADAPERLPDDVDLVLVAASHPAELEAAAPLLRRLGRPLLVLTAGDTAEAHALRAAAERERLEAEVLPLDRCGRCWVQEAALREAVLRRLPRHKAAGAVRLMQCWRERHRQRQDESLRLLAEPLLLAARESQPLPGGPLSLRRVVDPAEREAGQQAREAAMAALLQRIGQAQAQAFAELLRLHGLEMAGPGGSATPALPGGEAFRVQQSVHAPQAGLAGAASGAAAGATVDLMTGGLTLGAAAALGALIGGGAALAAATWKNRSAPGTEAAVRLSDEMLQALAQGALLQYLMAIHHGRYSGAEPLEAPVMWRTEVAAVVEEARAQLTALWTQARQARDGLDLRPGMVQQLTLLADRVLARLYGAREA</sequence>